<dbReference type="Gene3D" id="1.10.10.10">
    <property type="entry name" value="Winged helix-like DNA-binding domain superfamily/Winged helix DNA-binding domain"/>
    <property type="match status" value="1"/>
</dbReference>
<dbReference type="GO" id="GO:0000978">
    <property type="term" value="F:RNA polymerase II cis-regulatory region sequence-specific DNA binding"/>
    <property type="evidence" value="ECO:0007669"/>
    <property type="project" value="TreeGrafter"/>
</dbReference>
<proteinExistence type="predicted"/>
<dbReference type="GO" id="GO:0030154">
    <property type="term" value="P:cell differentiation"/>
    <property type="evidence" value="ECO:0007669"/>
    <property type="project" value="TreeGrafter"/>
</dbReference>
<keyword evidence="8" id="KW-1185">Reference proteome</keyword>
<evidence type="ECO:0000313" key="7">
    <source>
        <dbReference type="EMBL" id="CAJ1056234.1"/>
    </source>
</evidence>
<dbReference type="InterPro" id="IPR047519">
    <property type="entry name" value="FH_FOXQ2-like"/>
</dbReference>
<evidence type="ECO:0000259" key="6">
    <source>
        <dbReference type="PROSITE" id="PS50039"/>
    </source>
</evidence>
<dbReference type="GO" id="GO:0009653">
    <property type="term" value="P:anatomical structure morphogenesis"/>
    <property type="evidence" value="ECO:0007669"/>
    <property type="project" value="TreeGrafter"/>
</dbReference>
<dbReference type="InterPro" id="IPR036390">
    <property type="entry name" value="WH_DNA-bd_sf"/>
</dbReference>
<gene>
    <name evidence="7" type="ORF">XNOV1_A021079</name>
</gene>
<feature type="region of interest" description="Disordered" evidence="5">
    <location>
        <begin position="1"/>
        <end position="21"/>
    </location>
</feature>
<dbReference type="Pfam" id="PF00250">
    <property type="entry name" value="Forkhead"/>
    <property type="match status" value="1"/>
</dbReference>
<evidence type="ECO:0000256" key="1">
    <source>
        <dbReference type="ARBA" id="ARBA00004123"/>
    </source>
</evidence>
<feature type="domain" description="Fork-head" evidence="6">
    <location>
        <begin position="27"/>
        <end position="124"/>
    </location>
</feature>
<feature type="DNA-binding region" description="Fork-head" evidence="4">
    <location>
        <begin position="27"/>
        <end position="124"/>
    </location>
</feature>
<keyword evidence="3 4" id="KW-0539">Nucleus</keyword>
<dbReference type="EMBL" id="OY660868">
    <property type="protein sequence ID" value="CAJ1056234.1"/>
    <property type="molecule type" value="Genomic_DNA"/>
</dbReference>
<protein>
    <recommendedName>
        <fullName evidence="6">Fork-head domain-containing protein</fullName>
    </recommendedName>
</protein>
<dbReference type="SUPFAM" id="SSF46785">
    <property type="entry name" value="Winged helix' DNA-binding domain"/>
    <property type="match status" value="1"/>
</dbReference>
<evidence type="ECO:0000256" key="4">
    <source>
        <dbReference type="PROSITE-ProRule" id="PRU00089"/>
    </source>
</evidence>
<name>A0AAV1F5Y4_XYRNO</name>
<keyword evidence="2 4" id="KW-0238">DNA-binding</keyword>
<dbReference type="SMART" id="SM00339">
    <property type="entry name" value="FH"/>
    <property type="match status" value="1"/>
</dbReference>
<dbReference type="PANTHER" id="PTHR11829:SF142">
    <property type="entry name" value="FORK-HEAD DOMAIN-CONTAINING PROTEIN"/>
    <property type="match status" value="1"/>
</dbReference>
<dbReference type="InterPro" id="IPR036388">
    <property type="entry name" value="WH-like_DNA-bd_sf"/>
</dbReference>
<evidence type="ECO:0000256" key="2">
    <source>
        <dbReference type="ARBA" id="ARBA00023125"/>
    </source>
</evidence>
<dbReference type="Proteomes" id="UP001178508">
    <property type="component" value="Chromosome 5"/>
</dbReference>
<dbReference type="InterPro" id="IPR050211">
    <property type="entry name" value="FOX_domain-containing"/>
</dbReference>
<dbReference type="GO" id="GO:0005634">
    <property type="term" value="C:nucleus"/>
    <property type="evidence" value="ECO:0007669"/>
    <property type="project" value="UniProtKB-SubCell"/>
</dbReference>
<accession>A0AAV1F5Y4</accession>
<dbReference type="InterPro" id="IPR030456">
    <property type="entry name" value="TF_fork_head_CS_2"/>
</dbReference>
<evidence type="ECO:0000256" key="5">
    <source>
        <dbReference type="SAM" id="MobiDB-lite"/>
    </source>
</evidence>
<dbReference type="PROSITE" id="PS00658">
    <property type="entry name" value="FORK_HEAD_2"/>
    <property type="match status" value="1"/>
</dbReference>
<dbReference type="PRINTS" id="PR00053">
    <property type="entry name" value="FORKHEAD"/>
</dbReference>
<evidence type="ECO:0000313" key="8">
    <source>
        <dbReference type="Proteomes" id="UP001178508"/>
    </source>
</evidence>
<evidence type="ECO:0000256" key="3">
    <source>
        <dbReference type="ARBA" id="ARBA00023242"/>
    </source>
</evidence>
<sequence length="268" mass="30981">MASSVNSVKTTLTDPDDSSDGTHLLSKPALSYVALIAKVILASPSKKLNLSSIYRAMDEQFPHLKSRGPGWRNSVRHNLSVNECFVKVNRCEDGRGHYWGIHHAYLRDFQQGRFKLKARRRREKEREQERCDKAVRCVAWMESLVGRFCESRSLGWVEPQCPLQEPIRYQIYSWDWIQTRFQPLSVDVGWIQSARIKLPDFHRTATAVRGHSSQTTTFRPLHCREMTDRVLTGMTESYDGRFVTPPLQAFVLPGCWCLSPEKPLPYRI</sequence>
<dbReference type="GO" id="GO:0000981">
    <property type="term" value="F:DNA-binding transcription factor activity, RNA polymerase II-specific"/>
    <property type="evidence" value="ECO:0007669"/>
    <property type="project" value="TreeGrafter"/>
</dbReference>
<dbReference type="PROSITE" id="PS50039">
    <property type="entry name" value="FORK_HEAD_3"/>
    <property type="match status" value="1"/>
</dbReference>
<dbReference type="CDD" id="cd20035">
    <property type="entry name" value="FH_FOXQ2-like"/>
    <property type="match status" value="1"/>
</dbReference>
<reference evidence="7" key="1">
    <citation type="submission" date="2023-08" db="EMBL/GenBank/DDBJ databases">
        <authorList>
            <person name="Alioto T."/>
            <person name="Alioto T."/>
            <person name="Gomez Garrido J."/>
        </authorList>
    </citation>
    <scope>NUCLEOTIDE SEQUENCE</scope>
</reference>
<comment type="subcellular location">
    <subcellularLocation>
        <location evidence="1 4">Nucleus</location>
    </subcellularLocation>
</comment>
<feature type="compositionally biased region" description="Polar residues" evidence="5">
    <location>
        <begin position="1"/>
        <end position="13"/>
    </location>
</feature>
<organism evidence="7 8">
    <name type="scientific">Xyrichtys novacula</name>
    <name type="common">Pearly razorfish</name>
    <name type="synonym">Hemipteronotus novacula</name>
    <dbReference type="NCBI Taxonomy" id="13765"/>
    <lineage>
        <taxon>Eukaryota</taxon>
        <taxon>Metazoa</taxon>
        <taxon>Chordata</taxon>
        <taxon>Craniata</taxon>
        <taxon>Vertebrata</taxon>
        <taxon>Euteleostomi</taxon>
        <taxon>Actinopterygii</taxon>
        <taxon>Neopterygii</taxon>
        <taxon>Teleostei</taxon>
        <taxon>Neoteleostei</taxon>
        <taxon>Acanthomorphata</taxon>
        <taxon>Eupercaria</taxon>
        <taxon>Labriformes</taxon>
        <taxon>Labridae</taxon>
        <taxon>Xyrichtys</taxon>
    </lineage>
</organism>
<dbReference type="AlphaFoldDB" id="A0AAV1F5Y4"/>
<dbReference type="PANTHER" id="PTHR11829">
    <property type="entry name" value="FORKHEAD BOX PROTEIN"/>
    <property type="match status" value="1"/>
</dbReference>
<dbReference type="InterPro" id="IPR001766">
    <property type="entry name" value="Fork_head_dom"/>
</dbReference>